<keyword evidence="2" id="KW-1185">Reference proteome</keyword>
<accession>A0A7R9BHD5</accession>
<protein>
    <submittedName>
        <fullName evidence="1">Uncharacterized protein</fullName>
    </submittedName>
</protein>
<gene>
    <name evidence="1" type="ORF">NMOB1V02_LOCUS2910</name>
</gene>
<dbReference type="EMBL" id="CAJPEX010000358">
    <property type="protein sequence ID" value="CAG0915259.1"/>
    <property type="molecule type" value="Genomic_DNA"/>
</dbReference>
<proteinExistence type="predicted"/>
<name>A0A7R9BHD5_9CRUS</name>
<reference evidence="1" key="1">
    <citation type="submission" date="2020-11" db="EMBL/GenBank/DDBJ databases">
        <authorList>
            <person name="Tran Van P."/>
        </authorList>
    </citation>
    <scope>NUCLEOTIDE SEQUENCE</scope>
</reference>
<dbReference type="Proteomes" id="UP000678499">
    <property type="component" value="Unassembled WGS sequence"/>
</dbReference>
<dbReference type="EMBL" id="OA882395">
    <property type="protein sequence ID" value="CAD7275107.1"/>
    <property type="molecule type" value="Genomic_DNA"/>
</dbReference>
<evidence type="ECO:0000313" key="1">
    <source>
        <dbReference type="EMBL" id="CAD7275107.1"/>
    </source>
</evidence>
<evidence type="ECO:0000313" key="2">
    <source>
        <dbReference type="Proteomes" id="UP000678499"/>
    </source>
</evidence>
<organism evidence="1">
    <name type="scientific">Notodromas monacha</name>
    <dbReference type="NCBI Taxonomy" id="399045"/>
    <lineage>
        <taxon>Eukaryota</taxon>
        <taxon>Metazoa</taxon>
        <taxon>Ecdysozoa</taxon>
        <taxon>Arthropoda</taxon>
        <taxon>Crustacea</taxon>
        <taxon>Oligostraca</taxon>
        <taxon>Ostracoda</taxon>
        <taxon>Podocopa</taxon>
        <taxon>Podocopida</taxon>
        <taxon>Cypridocopina</taxon>
        <taxon>Cypridoidea</taxon>
        <taxon>Cyprididae</taxon>
        <taxon>Notodromas</taxon>
    </lineage>
</organism>
<sequence length="119" mass="13155">MIYVPFDLSCAITGRENPSPGPMNNSLVFRDLFADSVWRLESSRTKDLRRESGRRPVLRTGSVLVRVSTTTATRTTTTTTTREKEEEEIISVIELGAINLPASVLEIVQCSALDNGQNV</sequence>
<dbReference type="AlphaFoldDB" id="A0A7R9BHD5"/>